<dbReference type="EMBL" id="VOOR01000001">
    <property type="protein sequence ID" value="TXB70287.1"/>
    <property type="molecule type" value="Genomic_DNA"/>
</dbReference>
<feature type="chain" id="PRO_5022951333" evidence="1">
    <location>
        <begin position="27"/>
        <end position="343"/>
    </location>
</feature>
<evidence type="ECO:0000256" key="1">
    <source>
        <dbReference type="SAM" id="SignalP"/>
    </source>
</evidence>
<accession>A0A5C6S7G1</accession>
<evidence type="ECO:0000313" key="3">
    <source>
        <dbReference type="Proteomes" id="UP000321580"/>
    </source>
</evidence>
<reference evidence="2 3" key="1">
    <citation type="submission" date="2019-08" db="EMBL/GenBank/DDBJ databases">
        <title>Genome of Phaeodactylibacter luteus.</title>
        <authorList>
            <person name="Bowman J.P."/>
        </authorList>
    </citation>
    <scope>NUCLEOTIDE SEQUENCE [LARGE SCALE GENOMIC DNA]</scope>
    <source>
        <strain evidence="2 3">KCTC 42180</strain>
    </source>
</reference>
<gene>
    <name evidence="2" type="ORF">FRY97_00875</name>
</gene>
<dbReference type="Proteomes" id="UP000321580">
    <property type="component" value="Unassembled WGS sequence"/>
</dbReference>
<sequence>METLFKQLGAAALILALSFSAQTANAQLMKRLKEQAKSALAQSDEGGAAMAALNALKTSATFKQMESPYGPPEPVAGVLTHRGSDMVDYIAFYPADEGPEDKFAAISPPDFLQEDAPQGVTVHAIVTGSMILPSPLNPSQDIAFNGEGARVLEVGEDTYVIYGGTLENAAMAHGVPAYFVDVVVVAVVAPTEEGVAEWDNGKGLEMAKSYEGKLEQKYLAALRAGEAAVSMPGPGRLHQDANVLNASKQFLNALCKKDGQQLKSVVVQSNDWEVVRHKVTGETLYRWAYGAFSQKNPDGRCMLHGFKVRQNHNGNNFSNEVRFDGLIMADARYGKYMDCSNAK</sequence>
<proteinExistence type="predicted"/>
<comment type="caution">
    <text evidence="2">The sequence shown here is derived from an EMBL/GenBank/DDBJ whole genome shotgun (WGS) entry which is preliminary data.</text>
</comment>
<evidence type="ECO:0000313" key="2">
    <source>
        <dbReference type="EMBL" id="TXB70287.1"/>
    </source>
</evidence>
<dbReference type="AlphaFoldDB" id="A0A5C6S7G1"/>
<keyword evidence="1" id="KW-0732">Signal</keyword>
<dbReference type="OrthoDB" id="1181409at2"/>
<dbReference type="RefSeq" id="WP_147165519.1">
    <property type="nucleotide sequence ID" value="NZ_VOOR01000001.1"/>
</dbReference>
<protein>
    <submittedName>
        <fullName evidence="2">Uncharacterized protein</fullName>
    </submittedName>
</protein>
<keyword evidence="3" id="KW-1185">Reference proteome</keyword>
<feature type="signal peptide" evidence="1">
    <location>
        <begin position="1"/>
        <end position="26"/>
    </location>
</feature>
<organism evidence="2 3">
    <name type="scientific">Phaeodactylibacter luteus</name>
    <dbReference type="NCBI Taxonomy" id="1564516"/>
    <lineage>
        <taxon>Bacteria</taxon>
        <taxon>Pseudomonadati</taxon>
        <taxon>Bacteroidota</taxon>
        <taxon>Saprospiria</taxon>
        <taxon>Saprospirales</taxon>
        <taxon>Haliscomenobacteraceae</taxon>
        <taxon>Phaeodactylibacter</taxon>
    </lineage>
</organism>
<name>A0A5C6S7G1_9BACT</name>